<dbReference type="EMBL" id="LR877153">
    <property type="protein sequence ID" value="CAD2217724.1"/>
    <property type="molecule type" value="Genomic_DNA"/>
</dbReference>
<organism evidence="1 2">
    <name type="scientific">Angomonas deanei</name>
    <dbReference type="NCBI Taxonomy" id="59799"/>
    <lineage>
        <taxon>Eukaryota</taxon>
        <taxon>Discoba</taxon>
        <taxon>Euglenozoa</taxon>
        <taxon>Kinetoplastea</taxon>
        <taxon>Metakinetoplastina</taxon>
        <taxon>Trypanosomatida</taxon>
        <taxon>Trypanosomatidae</taxon>
        <taxon>Strigomonadinae</taxon>
        <taxon>Angomonas</taxon>
    </lineage>
</organism>
<dbReference type="AlphaFoldDB" id="A0A7G2CFR6"/>
<dbReference type="VEuPathDB" id="TriTrypDB:ADEAN_000520400"/>
<name>A0A7G2CFR6_9TRYP</name>
<dbReference type="Proteomes" id="UP000515908">
    <property type="component" value="Chromosome 09"/>
</dbReference>
<sequence length="128" mass="14346">MYAGEEQAMVVPPYPVPKEVKESFYEVRRGASTAKGGKETTTKAGKEAESVCPTSVVWRNQYDLQPSPSASVHFRSRTIASNAACSSTYVPNKRPAAEESWRGLQWRHTDVHRYVARRYFGNPPPAEQ</sequence>
<protein>
    <submittedName>
        <fullName evidence="1">Uncharacterized protein</fullName>
    </submittedName>
</protein>
<reference evidence="1 2" key="1">
    <citation type="submission" date="2020-08" db="EMBL/GenBank/DDBJ databases">
        <authorList>
            <person name="Newling K."/>
            <person name="Davey J."/>
            <person name="Forrester S."/>
        </authorList>
    </citation>
    <scope>NUCLEOTIDE SEQUENCE [LARGE SCALE GENOMIC DNA]</scope>
    <source>
        <strain evidence="2">Crithidia deanei Carvalho (ATCC PRA-265)</strain>
    </source>
</reference>
<evidence type="ECO:0000313" key="1">
    <source>
        <dbReference type="EMBL" id="CAD2217724.1"/>
    </source>
</evidence>
<keyword evidence="2" id="KW-1185">Reference proteome</keyword>
<proteinExistence type="predicted"/>
<gene>
    <name evidence="1" type="ORF">ADEAN_000520400</name>
</gene>
<accession>A0A7G2CFR6</accession>
<evidence type="ECO:0000313" key="2">
    <source>
        <dbReference type="Proteomes" id="UP000515908"/>
    </source>
</evidence>